<accession>A0A4P8XT57</accession>
<keyword evidence="3" id="KW-1185">Reference proteome</keyword>
<dbReference type="Gene3D" id="3.40.50.300">
    <property type="entry name" value="P-loop containing nucleotide triphosphate hydrolases"/>
    <property type="match status" value="1"/>
</dbReference>
<dbReference type="EMBL" id="CP039381">
    <property type="protein sequence ID" value="QCT06145.1"/>
    <property type="molecule type" value="Genomic_DNA"/>
</dbReference>
<keyword evidence="1" id="KW-0175">Coiled coil</keyword>
<dbReference type="Proteomes" id="UP000301475">
    <property type="component" value="Chromosome"/>
</dbReference>
<evidence type="ECO:0000256" key="1">
    <source>
        <dbReference type="SAM" id="Coils"/>
    </source>
</evidence>
<reference evidence="2 3" key="1">
    <citation type="submission" date="2019-04" db="EMBL/GenBank/DDBJ databases">
        <authorList>
            <person name="Embree M."/>
            <person name="Gaffney J.R."/>
        </authorList>
    </citation>
    <scope>NUCLEOTIDE SEQUENCE [LARGE SCALE GENOMIC DNA]</scope>
    <source>
        <strain evidence="2 3">JE7A12</strain>
    </source>
</reference>
<evidence type="ECO:0000313" key="2">
    <source>
        <dbReference type="EMBL" id="QCT06145.1"/>
    </source>
</evidence>
<protein>
    <recommendedName>
        <fullName evidence="4">Sulfotransferase family protein</fullName>
    </recommendedName>
</protein>
<organism evidence="2 3">
    <name type="scientific">Ruminococcus bovis</name>
    <dbReference type="NCBI Taxonomy" id="2564099"/>
    <lineage>
        <taxon>Bacteria</taxon>
        <taxon>Bacillati</taxon>
        <taxon>Bacillota</taxon>
        <taxon>Clostridia</taxon>
        <taxon>Eubacteriales</taxon>
        <taxon>Oscillospiraceae</taxon>
        <taxon>Ruminococcus</taxon>
    </lineage>
</organism>
<proteinExistence type="predicted"/>
<dbReference type="InterPro" id="IPR027417">
    <property type="entry name" value="P-loop_NTPase"/>
</dbReference>
<dbReference type="OrthoDB" id="565403at2"/>
<gene>
    <name evidence="2" type="ORF">E5Z56_01620</name>
</gene>
<dbReference type="SUPFAM" id="SSF52540">
    <property type="entry name" value="P-loop containing nucleoside triphosphate hydrolases"/>
    <property type="match status" value="1"/>
</dbReference>
<dbReference type="KEGG" id="ruj:E5Z56_01620"/>
<sequence length="395" mass="46832">MKTLYIHIGTPKTGTTSIQNFCGLNREKLKEQGVLYPIMHYHYERKSVNRNGYFLHGVIKENGTRNKEKEKQVFDSELQYIVDCFKENDTILLSDESIWWATSTRRKGLWKDLKKHSEQHNYQIKVIVYLRRQDQFMMSRYNQKLKTDFVASTQSFDEYFAQMNGKYKCVMDYRDRIDNIAKSISKENVIVKRFDRNYFYNGDLNQDFLHILGVKVDDSFQQLKETANTGISVQSGEIKRVLNRLKPITMADNNKLIKILKECEEVLPESNTSLMSTDEVKDFMEQFVDSNESIVDEYIGDGKPLFDYTYKETTAWDYNDKNYHEELILFFANAVGSVYKENQQLKKELNKINNQIKNINEKLNKEKSYSRETRYLLKHPIKSFYNKFKGALRKK</sequence>
<evidence type="ECO:0008006" key="4">
    <source>
        <dbReference type="Google" id="ProtNLM"/>
    </source>
</evidence>
<dbReference type="AlphaFoldDB" id="A0A4P8XT57"/>
<feature type="coiled-coil region" evidence="1">
    <location>
        <begin position="335"/>
        <end position="369"/>
    </location>
</feature>
<dbReference type="RefSeq" id="WP_138156237.1">
    <property type="nucleotide sequence ID" value="NZ_CP039381.1"/>
</dbReference>
<name>A0A4P8XT57_9FIRM</name>
<evidence type="ECO:0000313" key="3">
    <source>
        <dbReference type="Proteomes" id="UP000301475"/>
    </source>
</evidence>